<dbReference type="EMBL" id="BAABHF010000065">
    <property type="protein sequence ID" value="GAA4520159.1"/>
    <property type="molecule type" value="Genomic_DNA"/>
</dbReference>
<gene>
    <name evidence="6" type="ORF">GCM10023191_096680</name>
</gene>
<proteinExistence type="predicted"/>
<dbReference type="PANTHER" id="PTHR30055">
    <property type="entry name" value="HTH-TYPE TRANSCRIPTIONAL REGULATOR RUTR"/>
    <property type="match status" value="1"/>
</dbReference>
<feature type="DNA-binding region" description="H-T-H motif" evidence="4">
    <location>
        <begin position="35"/>
        <end position="54"/>
    </location>
</feature>
<evidence type="ECO:0000259" key="5">
    <source>
        <dbReference type="PROSITE" id="PS50977"/>
    </source>
</evidence>
<evidence type="ECO:0000256" key="4">
    <source>
        <dbReference type="PROSITE-ProRule" id="PRU00335"/>
    </source>
</evidence>
<dbReference type="Pfam" id="PF16859">
    <property type="entry name" value="TetR_C_11"/>
    <property type="match status" value="1"/>
</dbReference>
<dbReference type="PROSITE" id="PS50977">
    <property type="entry name" value="HTH_TETR_2"/>
    <property type="match status" value="1"/>
</dbReference>
<dbReference type="PRINTS" id="PR00455">
    <property type="entry name" value="HTHTETR"/>
</dbReference>
<comment type="caution">
    <text evidence="6">The sequence shown here is derived from an EMBL/GenBank/DDBJ whole genome shotgun (WGS) entry which is preliminary data.</text>
</comment>
<dbReference type="InterPro" id="IPR009057">
    <property type="entry name" value="Homeodomain-like_sf"/>
</dbReference>
<keyword evidence="1" id="KW-0805">Transcription regulation</keyword>
<dbReference type="Gene3D" id="1.10.10.60">
    <property type="entry name" value="Homeodomain-like"/>
    <property type="match status" value="1"/>
</dbReference>
<evidence type="ECO:0000256" key="2">
    <source>
        <dbReference type="ARBA" id="ARBA00023125"/>
    </source>
</evidence>
<organism evidence="6 7">
    <name type="scientific">Actinoallomurus oryzae</name>
    <dbReference type="NCBI Taxonomy" id="502180"/>
    <lineage>
        <taxon>Bacteria</taxon>
        <taxon>Bacillati</taxon>
        <taxon>Actinomycetota</taxon>
        <taxon>Actinomycetes</taxon>
        <taxon>Streptosporangiales</taxon>
        <taxon>Thermomonosporaceae</taxon>
        <taxon>Actinoallomurus</taxon>
    </lineage>
</organism>
<dbReference type="InterPro" id="IPR011075">
    <property type="entry name" value="TetR_C"/>
</dbReference>
<dbReference type="Gene3D" id="1.10.357.10">
    <property type="entry name" value="Tetracycline Repressor, domain 2"/>
    <property type="match status" value="1"/>
</dbReference>
<dbReference type="PROSITE" id="PS01081">
    <property type="entry name" value="HTH_TETR_1"/>
    <property type="match status" value="1"/>
</dbReference>
<evidence type="ECO:0000256" key="1">
    <source>
        <dbReference type="ARBA" id="ARBA00023015"/>
    </source>
</evidence>
<evidence type="ECO:0000256" key="3">
    <source>
        <dbReference type="ARBA" id="ARBA00023163"/>
    </source>
</evidence>
<evidence type="ECO:0000313" key="7">
    <source>
        <dbReference type="Proteomes" id="UP001500503"/>
    </source>
</evidence>
<evidence type="ECO:0000313" key="6">
    <source>
        <dbReference type="EMBL" id="GAA4520159.1"/>
    </source>
</evidence>
<keyword evidence="7" id="KW-1185">Reference proteome</keyword>
<dbReference type="InterPro" id="IPR001647">
    <property type="entry name" value="HTH_TetR"/>
</dbReference>
<feature type="domain" description="HTH tetR-type" evidence="5">
    <location>
        <begin position="12"/>
        <end position="72"/>
    </location>
</feature>
<dbReference type="SUPFAM" id="SSF48498">
    <property type="entry name" value="Tetracyclin repressor-like, C-terminal domain"/>
    <property type="match status" value="1"/>
</dbReference>
<sequence>MRVKNDDPPRGEAREEAILAATLELLTEVGYDRMTMDAIATRAHASKATIYRRWSGKAEMVVTAVGRHAGRAMAAQPDPGDLRADLLGTLRAMRDGLTEQDAGLLLGLMTAMHHDDELARTVRTQMIDDKRQAFDPVLDRARARGELPDGIDRTLLAELCSAMLFSRAFVTGEPLDDAFLAELVDHVLMPLLRHRAGEAKC</sequence>
<dbReference type="InterPro" id="IPR036271">
    <property type="entry name" value="Tet_transcr_reg_TetR-rel_C_sf"/>
</dbReference>
<keyword evidence="3" id="KW-0804">Transcription</keyword>
<dbReference type="Proteomes" id="UP001500503">
    <property type="component" value="Unassembled WGS sequence"/>
</dbReference>
<accession>A0ABP8R805</accession>
<dbReference type="InterPro" id="IPR050109">
    <property type="entry name" value="HTH-type_TetR-like_transc_reg"/>
</dbReference>
<dbReference type="SUPFAM" id="SSF46689">
    <property type="entry name" value="Homeodomain-like"/>
    <property type="match status" value="1"/>
</dbReference>
<reference evidence="7" key="1">
    <citation type="journal article" date="2019" name="Int. J. Syst. Evol. Microbiol.">
        <title>The Global Catalogue of Microorganisms (GCM) 10K type strain sequencing project: providing services to taxonomists for standard genome sequencing and annotation.</title>
        <authorList>
            <consortium name="The Broad Institute Genomics Platform"/>
            <consortium name="The Broad Institute Genome Sequencing Center for Infectious Disease"/>
            <person name="Wu L."/>
            <person name="Ma J."/>
        </authorList>
    </citation>
    <scope>NUCLEOTIDE SEQUENCE [LARGE SCALE GENOMIC DNA]</scope>
    <source>
        <strain evidence="7">JCM 17933</strain>
    </source>
</reference>
<dbReference type="PANTHER" id="PTHR30055:SF149">
    <property type="entry name" value="TETR-FAMILY TRANSCRIPTIONAL REGULATOR"/>
    <property type="match status" value="1"/>
</dbReference>
<protein>
    <submittedName>
        <fullName evidence="6">TetR/AcrR family transcriptional regulator</fullName>
    </submittedName>
</protein>
<dbReference type="InterPro" id="IPR023772">
    <property type="entry name" value="DNA-bd_HTH_TetR-type_CS"/>
</dbReference>
<name>A0ABP8R805_9ACTN</name>
<dbReference type="Pfam" id="PF00440">
    <property type="entry name" value="TetR_N"/>
    <property type="match status" value="1"/>
</dbReference>
<keyword evidence="2 4" id="KW-0238">DNA-binding</keyword>